<comment type="caution">
    <text evidence="1">The sequence shown here is derived from an EMBL/GenBank/DDBJ whole genome shotgun (WGS) entry which is preliminary data.</text>
</comment>
<evidence type="ECO:0000313" key="1">
    <source>
        <dbReference type="EMBL" id="MCH97517.1"/>
    </source>
</evidence>
<organism evidence="1 2">
    <name type="scientific">Trifolium medium</name>
    <dbReference type="NCBI Taxonomy" id="97028"/>
    <lineage>
        <taxon>Eukaryota</taxon>
        <taxon>Viridiplantae</taxon>
        <taxon>Streptophyta</taxon>
        <taxon>Embryophyta</taxon>
        <taxon>Tracheophyta</taxon>
        <taxon>Spermatophyta</taxon>
        <taxon>Magnoliopsida</taxon>
        <taxon>eudicotyledons</taxon>
        <taxon>Gunneridae</taxon>
        <taxon>Pentapetalae</taxon>
        <taxon>rosids</taxon>
        <taxon>fabids</taxon>
        <taxon>Fabales</taxon>
        <taxon>Fabaceae</taxon>
        <taxon>Papilionoideae</taxon>
        <taxon>50 kb inversion clade</taxon>
        <taxon>NPAAA clade</taxon>
        <taxon>Hologalegina</taxon>
        <taxon>IRL clade</taxon>
        <taxon>Trifolieae</taxon>
        <taxon>Trifolium</taxon>
    </lineage>
</organism>
<name>A0A392NCC7_9FABA</name>
<dbReference type="AlphaFoldDB" id="A0A392NCC7"/>
<evidence type="ECO:0000313" key="2">
    <source>
        <dbReference type="Proteomes" id="UP000265520"/>
    </source>
</evidence>
<accession>A0A392NCC7</accession>
<protein>
    <submittedName>
        <fullName evidence="1">Uncharacterized protein</fullName>
    </submittedName>
</protein>
<sequence>MDSPASCVESPAIPAIKQIRRMLHFSTEDLMEQVNDFTVFVEELKDYTWRLTNKESLFLECVLRFQKELAADVPFIHLVEEAEYCHKEVVAAVFNQTWLVKEGMRVQEEILAISFNEEEKIDG</sequence>
<proteinExistence type="predicted"/>
<keyword evidence="2" id="KW-1185">Reference proteome</keyword>
<reference evidence="1 2" key="1">
    <citation type="journal article" date="2018" name="Front. Plant Sci.">
        <title>Red Clover (Trifolium pratense) and Zigzag Clover (T. medium) - A Picture of Genomic Similarities and Differences.</title>
        <authorList>
            <person name="Dluhosova J."/>
            <person name="Istvanek J."/>
            <person name="Nedelnik J."/>
            <person name="Repkova J."/>
        </authorList>
    </citation>
    <scope>NUCLEOTIDE SEQUENCE [LARGE SCALE GENOMIC DNA]</scope>
    <source>
        <strain evidence="2">cv. 10/8</strain>
        <tissue evidence="1">Leaf</tissue>
    </source>
</reference>
<dbReference type="EMBL" id="LXQA010035150">
    <property type="protein sequence ID" value="MCH97517.1"/>
    <property type="molecule type" value="Genomic_DNA"/>
</dbReference>
<dbReference type="Proteomes" id="UP000265520">
    <property type="component" value="Unassembled WGS sequence"/>
</dbReference>
<gene>
    <name evidence="1" type="ORF">A2U01_0018512</name>
</gene>